<protein>
    <submittedName>
        <fullName evidence="1">Uncharacterized protein</fullName>
    </submittedName>
</protein>
<evidence type="ECO:0000313" key="1">
    <source>
        <dbReference type="EMBL" id="KYN27081.1"/>
    </source>
</evidence>
<name>A0A195EFZ0_9HYME</name>
<proteinExistence type="predicted"/>
<feature type="non-terminal residue" evidence="1">
    <location>
        <position position="1"/>
    </location>
</feature>
<sequence>RLILFLLKVGDVQAAVVGVSTAYQVYPRLIPVHRVQYNLQQRKDLPFDYCSSRRD</sequence>
<keyword evidence="2" id="KW-1185">Reference proteome</keyword>
<dbReference type="Proteomes" id="UP000078492">
    <property type="component" value="Unassembled WGS sequence"/>
</dbReference>
<accession>A0A195EFZ0</accession>
<gene>
    <name evidence="1" type="ORF">ALC57_03424</name>
</gene>
<dbReference type="AlphaFoldDB" id="A0A195EFZ0"/>
<reference evidence="1 2" key="1">
    <citation type="submission" date="2015-09" db="EMBL/GenBank/DDBJ databases">
        <title>Trachymyrmex cornetzi WGS genome.</title>
        <authorList>
            <person name="Nygaard S."/>
            <person name="Hu H."/>
            <person name="Boomsma J."/>
            <person name="Zhang G."/>
        </authorList>
    </citation>
    <scope>NUCLEOTIDE SEQUENCE [LARGE SCALE GENOMIC DNA]</scope>
    <source>
        <strain evidence="1">Tcor2-1</strain>
        <tissue evidence="1">Whole body</tissue>
    </source>
</reference>
<organism evidence="1 2">
    <name type="scientific">Trachymyrmex cornetzi</name>
    <dbReference type="NCBI Taxonomy" id="471704"/>
    <lineage>
        <taxon>Eukaryota</taxon>
        <taxon>Metazoa</taxon>
        <taxon>Ecdysozoa</taxon>
        <taxon>Arthropoda</taxon>
        <taxon>Hexapoda</taxon>
        <taxon>Insecta</taxon>
        <taxon>Pterygota</taxon>
        <taxon>Neoptera</taxon>
        <taxon>Endopterygota</taxon>
        <taxon>Hymenoptera</taxon>
        <taxon>Apocrita</taxon>
        <taxon>Aculeata</taxon>
        <taxon>Formicoidea</taxon>
        <taxon>Formicidae</taxon>
        <taxon>Myrmicinae</taxon>
        <taxon>Trachymyrmex</taxon>
    </lineage>
</organism>
<dbReference type="EMBL" id="KQ978957">
    <property type="protein sequence ID" value="KYN27081.1"/>
    <property type="molecule type" value="Genomic_DNA"/>
</dbReference>
<evidence type="ECO:0000313" key="2">
    <source>
        <dbReference type="Proteomes" id="UP000078492"/>
    </source>
</evidence>